<dbReference type="NCBIfam" id="NF008312">
    <property type="entry name" value="PRK11100.1"/>
    <property type="match status" value="1"/>
</dbReference>
<keyword evidence="5" id="KW-0597">Phosphoprotein</keyword>
<name>A0A1W1DV05_9ZZZZ</name>
<dbReference type="SUPFAM" id="SSF55874">
    <property type="entry name" value="ATPase domain of HSP90 chaperone/DNA topoisomerase II/histidine kinase"/>
    <property type="match status" value="1"/>
</dbReference>
<dbReference type="PANTHER" id="PTHR45436">
    <property type="entry name" value="SENSOR HISTIDINE KINASE YKOH"/>
    <property type="match status" value="1"/>
</dbReference>
<evidence type="ECO:0000256" key="6">
    <source>
        <dbReference type="ARBA" id="ARBA00022679"/>
    </source>
</evidence>
<dbReference type="EMBL" id="FPHX01000197">
    <property type="protein sequence ID" value="SFV85571.1"/>
    <property type="molecule type" value="Genomic_DNA"/>
</dbReference>
<feature type="transmembrane region" description="Helical" evidence="11">
    <location>
        <begin position="6"/>
        <end position="24"/>
    </location>
</feature>
<dbReference type="InterPro" id="IPR036890">
    <property type="entry name" value="HATPase_C_sf"/>
</dbReference>
<feature type="transmembrane region" description="Helical" evidence="11">
    <location>
        <begin position="193"/>
        <end position="212"/>
    </location>
</feature>
<dbReference type="Gene3D" id="3.30.565.10">
    <property type="entry name" value="Histidine kinase-like ATPase, C-terminal domain"/>
    <property type="match status" value="1"/>
</dbReference>
<dbReference type="Gene3D" id="1.10.287.130">
    <property type="match status" value="1"/>
</dbReference>
<dbReference type="InterPro" id="IPR003594">
    <property type="entry name" value="HATPase_dom"/>
</dbReference>
<evidence type="ECO:0000256" key="3">
    <source>
        <dbReference type="ARBA" id="ARBA00012438"/>
    </source>
</evidence>
<dbReference type="InterPro" id="IPR036097">
    <property type="entry name" value="HisK_dim/P_sf"/>
</dbReference>
<evidence type="ECO:0000256" key="11">
    <source>
        <dbReference type="SAM" id="Phobius"/>
    </source>
</evidence>
<dbReference type="GO" id="GO:0005886">
    <property type="term" value="C:plasma membrane"/>
    <property type="evidence" value="ECO:0007669"/>
    <property type="project" value="UniProtKB-SubCell"/>
</dbReference>
<organism evidence="13">
    <name type="scientific">hydrothermal vent metagenome</name>
    <dbReference type="NCBI Taxonomy" id="652676"/>
    <lineage>
        <taxon>unclassified sequences</taxon>
        <taxon>metagenomes</taxon>
        <taxon>ecological metagenomes</taxon>
    </lineage>
</organism>
<dbReference type="PANTHER" id="PTHR45436:SF10">
    <property type="entry name" value="HISTIDINE KINASE"/>
    <property type="match status" value="1"/>
</dbReference>
<dbReference type="SMART" id="SM00388">
    <property type="entry name" value="HisKA"/>
    <property type="match status" value="1"/>
</dbReference>
<comment type="catalytic activity">
    <reaction evidence="1">
        <text>ATP + protein L-histidine = ADP + protein N-phospho-L-histidine.</text>
        <dbReference type="EC" id="2.7.13.3"/>
    </reaction>
</comment>
<keyword evidence="8" id="KW-0418">Kinase</keyword>
<sequence>MRLTIGLKLFISYFIISSGIVWMVTDKMTVRLTKGIDEAAEEVMIDASNLLAQMVSNNIEYDQIDVDKVHTLISGYLNRELNASIYSVTKKNPNLQVYVTNKDGIVIYDSTGKRKGKDYSRWNDVYDTLRGKYGKRSSAFDPTIKEPTADQKAMYVAAPIYHNNQIFGVLTTVKSTIDLKPFVLEQKQQINQYAIYLFLISLLFGAGASYVVSRGTNKLVRYTTALSRGENVVAPKIRQVEFAELSQAIEKLRVDLEGREYVEEYINTMAHELRTPITGIKATAENLLMPMDDEQKERFIHNILDANNKMDLLVNRLLNLSRIERRDQLENVEKVNVKDIIKDVVQSPSRKGNIALRSIELYYDIERDFIINVEKILVEQALSNILDNAIDFTPVGSTIAIKVSESNTHVNIQVFDQGQGIPEHARRQLFRRFFSSSRPDTGKRGNGLGLRFVKKIMSLHGGRVSLKNRFMEDGAVATLKFPI</sequence>
<comment type="subcellular location">
    <subcellularLocation>
        <location evidence="2">Cell membrane</location>
        <topology evidence="2">Multi-pass membrane protein</topology>
    </subcellularLocation>
</comment>
<evidence type="ECO:0000256" key="10">
    <source>
        <dbReference type="ARBA" id="ARBA00023136"/>
    </source>
</evidence>
<evidence type="ECO:0000256" key="2">
    <source>
        <dbReference type="ARBA" id="ARBA00004651"/>
    </source>
</evidence>
<keyword evidence="10 11" id="KW-0472">Membrane</keyword>
<dbReference type="Gene3D" id="3.30.450.20">
    <property type="entry name" value="PAS domain"/>
    <property type="match status" value="1"/>
</dbReference>
<dbReference type="InterPro" id="IPR003661">
    <property type="entry name" value="HisK_dim/P_dom"/>
</dbReference>
<dbReference type="GO" id="GO:0000155">
    <property type="term" value="F:phosphorelay sensor kinase activity"/>
    <property type="evidence" value="ECO:0007669"/>
    <property type="project" value="InterPro"/>
</dbReference>
<dbReference type="PROSITE" id="PS50109">
    <property type="entry name" value="HIS_KIN"/>
    <property type="match status" value="1"/>
</dbReference>
<dbReference type="CDD" id="cd00082">
    <property type="entry name" value="HisKA"/>
    <property type="match status" value="1"/>
</dbReference>
<protein>
    <recommendedName>
        <fullName evidence="3">histidine kinase</fullName>
        <ecNumber evidence="3">2.7.13.3</ecNumber>
    </recommendedName>
</protein>
<evidence type="ECO:0000256" key="9">
    <source>
        <dbReference type="ARBA" id="ARBA00022989"/>
    </source>
</evidence>
<keyword evidence="7 11" id="KW-0812">Transmembrane</keyword>
<proteinExistence type="predicted"/>
<keyword evidence="9 11" id="KW-1133">Transmembrane helix</keyword>
<dbReference type="SUPFAM" id="SSF47384">
    <property type="entry name" value="Homodimeric domain of signal transducing histidine kinase"/>
    <property type="match status" value="1"/>
</dbReference>
<gene>
    <name evidence="13" type="ORF">MNB_SUP05-9-213</name>
</gene>
<evidence type="ECO:0000256" key="5">
    <source>
        <dbReference type="ARBA" id="ARBA00022553"/>
    </source>
</evidence>
<dbReference type="InterPro" id="IPR004358">
    <property type="entry name" value="Sig_transdc_His_kin-like_C"/>
</dbReference>
<evidence type="ECO:0000259" key="12">
    <source>
        <dbReference type="PROSITE" id="PS50109"/>
    </source>
</evidence>
<dbReference type="InterPro" id="IPR005467">
    <property type="entry name" value="His_kinase_dom"/>
</dbReference>
<dbReference type="CDD" id="cd18773">
    <property type="entry name" value="PDC1_HK_sensor"/>
    <property type="match status" value="1"/>
</dbReference>
<evidence type="ECO:0000256" key="8">
    <source>
        <dbReference type="ARBA" id="ARBA00022777"/>
    </source>
</evidence>
<keyword evidence="4" id="KW-1003">Cell membrane</keyword>
<evidence type="ECO:0000256" key="7">
    <source>
        <dbReference type="ARBA" id="ARBA00022692"/>
    </source>
</evidence>
<dbReference type="PRINTS" id="PR00344">
    <property type="entry name" value="BCTRLSENSOR"/>
</dbReference>
<dbReference type="Pfam" id="PF00512">
    <property type="entry name" value="HisKA"/>
    <property type="match status" value="1"/>
</dbReference>
<dbReference type="SMART" id="SM00387">
    <property type="entry name" value="HATPase_c"/>
    <property type="match status" value="1"/>
</dbReference>
<evidence type="ECO:0000256" key="1">
    <source>
        <dbReference type="ARBA" id="ARBA00000085"/>
    </source>
</evidence>
<accession>A0A1W1DV05</accession>
<reference evidence="13" key="1">
    <citation type="submission" date="2016-10" db="EMBL/GenBank/DDBJ databases">
        <authorList>
            <person name="de Groot N.N."/>
        </authorList>
    </citation>
    <scope>NUCLEOTIDE SEQUENCE</scope>
</reference>
<dbReference type="AlphaFoldDB" id="A0A1W1DV05"/>
<feature type="domain" description="Histidine kinase" evidence="12">
    <location>
        <begin position="268"/>
        <end position="483"/>
    </location>
</feature>
<evidence type="ECO:0000313" key="13">
    <source>
        <dbReference type="EMBL" id="SFV85571.1"/>
    </source>
</evidence>
<dbReference type="Pfam" id="PF02518">
    <property type="entry name" value="HATPase_c"/>
    <property type="match status" value="1"/>
</dbReference>
<dbReference type="EC" id="2.7.13.3" evidence="3"/>
<keyword evidence="6" id="KW-0808">Transferase</keyword>
<dbReference type="InterPro" id="IPR029151">
    <property type="entry name" value="Sensor-like_sf"/>
</dbReference>
<evidence type="ECO:0000256" key="4">
    <source>
        <dbReference type="ARBA" id="ARBA00022475"/>
    </source>
</evidence>
<dbReference type="InterPro" id="IPR050428">
    <property type="entry name" value="TCS_sensor_his_kinase"/>
</dbReference>
<dbReference type="SUPFAM" id="SSF103190">
    <property type="entry name" value="Sensory domain-like"/>
    <property type="match status" value="1"/>
</dbReference>